<sequence>MKPASLLLLLSSVLLSSHLLPAAGRPRSPPGWLDGSERLQTQRLDEELLRAAAAGDSAASDLLGDNILRFLRRKNPEHLHQLPAEEEEAGDEEALRNAVQLLKRSEDPPMSIDLTFHMLRNMIHMAKMEGEREQAQINRNLLDEVGK</sequence>
<keyword evidence="4" id="KW-0372">Hormone</keyword>
<dbReference type="PANTHER" id="PTHR15035:SF11">
    <property type="entry name" value="UROCORTIN"/>
    <property type="match status" value="1"/>
</dbReference>
<evidence type="ECO:0000259" key="7">
    <source>
        <dbReference type="SMART" id="SM00039"/>
    </source>
</evidence>
<dbReference type="Pfam" id="PF00473">
    <property type="entry name" value="CRF"/>
    <property type="match status" value="1"/>
</dbReference>
<accession>Q6H9R5</accession>
<evidence type="ECO:0000313" key="8">
    <source>
        <dbReference type="EMBL" id="CAE00497.1"/>
    </source>
</evidence>
<evidence type="ECO:0000256" key="6">
    <source>
        <dbReference type="SAM" id="SignalP"/>
    </source>
</evidence>
<keyword evidence="5" id="KW-0027">Amidation</keyword>
<dbReference type="EMBL" id="AJ571694">
    <property type="protein sequence ID" value="CAE00497.1"/>
    <property type="molecule type" value="Genomic_DNA"/>
</dbReference>
<evidence type="ECO:0000256" key="1">
    <source>
        <dbReference type="ARBA" id="ARBA00004613"/>
    </source>
</evidence>
<evidence type="ECO:0000256" key="3">
    <source>
        <dbReference type="ARBA" id="ARBA00022525"/>
    </source>
</evidence>
<dbReference type="InterPro" id="IPR003620">
    <property type="entry name" value="Urocortin_CRF"/>
</dbReference>
<feature type="domain" description="Corticotropin-releasing factor" evidence="7">
    <location>
        <begin position="106"/>
        <end position="145"/>
    </location>
</feature>
<dbReference type="GO" id="GO:0005576">
    <property type="term" value="C:extracellular region"/>
    <property type="evidence" value="ECO:0007669"/>
    <property type="project" value="UniProtKB-SubCell"/>
</dbReference>
<dbReference type="SMART" id="SM00039">
    <property type="entry name" value="CRF"/>
    <property type="match status" value="1"/>
</dbReference>
<dbReference type="Gene3D" id="6.10.250.1920">
    <property type="match status" value="1"/>
</dbReference>
<dbReference type="GO" id="GO:0005179">
    <property type="term" value="F:hormone activity"/>
    <property type="evidence" value="ECO:0007669"/>
    <property type="project" value="UniProtKB-KW"/>
</dbReference>
<gene>
    <name evidence="8" type="primary">ui</name>
</gene>
<evidence type="ECO:0000256" key="5">
    <source>
        <dbReference type="ARBA" id="ARBA00022815"/>
    </source>
</evidence>
<feature type="chain" id="PRO_5004274006" evidence="6">
    <location>
        <begin position="25"/>
        <end position="147"/>
    </location>
</feature>
<evidence type="ECO:0000256" key="4">
    <source>
        <dbReference type="ARBA" id="ARBA00022702"/>
    </source>
</evidence>
<comment type="subcellular location">
    <subcellularLocation>
        <location evidence="1">Secreted</location>
    </subcellularLocation>
</comment>
<name>Q6H9R5_PLAFE</name>
<dbReference type="AlphaFoldDB" id="Q6H9R5"/>
<protein>
    <submittedName>
        <fullName evidence="8">Urotensin I</fullName>
    </submittedName>
</protein>
<dbReference type="PANTHER" id="PTHR15035">
    <property type="entry name" value="CORTICOLIBERIN/UROCORTIN"/>
    <property type="match status" value="1"/>
</dbReference>
<organism evidence="8">
    <name type="scientific">Platichthys flesus</name>
    <name type="common">European flounder</name>
    <name type="synonym">Pleuronectes flesus</name>
    <dbReference type="NCBI Taxonomy" id="8260"/>
    <lineage>
        <taxon>Eukaryota</taxon>
        <taxon>Metazoa</taxon>
        <taxon>Chordata</taxon>
        <taxon>Craniata</taxon>
        <taxon>Vertebrata</taxon>
        <taxon>Euteleostomi</taxon>
        <taxon>Actinopterygii</taxon>
        <taxon>Neopterygii</taxon>
        <taxon>Teleostei</taxon>
        <taxon>Neoteleostei</taxon>
        <taxon>Acanthomorphata</taxon>
        <taxon>Carangaria</taxon>
        <taxon>Pleuronectiformes</taxon>
        <taxon>Pleuronectoidei</taxon>
        <taxon>Pleuronectidae</taxon>
        <taxon>Platichthys</taxon>
    </lineage>
</organism>
<evidence type="ECO:0000256" key="2">
    <source>
        <dbReference type="ARBA" id="ARBA00009287"/>
    </source>
</evidence>
<dbReference type="InterPro" id="IPR018446">
    <property type="entry name" value="Corticotropin-releasing_fac_CS"/>
</dbReference>
<dbReference type="PRINTS" id="PR01612">
    <property type="entry name" value="CRFFAMILY"/>
</dbReference>
<dbReference type="PROSITE" id="PS00511">
    <property type="entry name" value="CRF"/>
    <property type="match status" value="1"/>
</dbReference>
<proteinExistence type="inferred from homology"/>
<reference evidence="8" key="1">
    <citation type="submission" date="2003-06" db="EMBL/GenBank/DDBJ databases">
        <title>Cloning and expression of corticotropin-releasing factor (CRF) and urotensin I (UI) in the euryhaline flounder, Platichthys flesus.</title>
        <authorList>
            <person name="Lu W."/>
            <person name="McCrohan C.R."/>
            <person name="Balment R.J."/>
            <person name="Riccardi D."/>
        </authorList>
    </citation>
    <scope>NUCLEOTIDE SEQUENCE</scope>
    <source>
        <tissue evidence="8">Muscle</tissue>
    </source>
</reference>
<feature type="signal peptide" evidence="6">
    <location>
        <begin position="1"/>
        <end position="24"/>
    </location>
</feature>
<keyword evidence="6" id="KW-0732">Signal</keyword>
<dbReference type="InterPro" id="IPR000187">
    <property type="entry name" value="CRF"/>
</dbReference>
<keyword evidence="3" id="KW-0964">Secreted</keyword>
<comment type="similarity">
    <text evidence="2">Belongs to the sauvagine/corticotropin-releasing factor/urotensin I family.</text>
</comment>